<evidence type="ECO:0000313" key="5">
    <source>
        <dbReference type="Proteomes" id="UP000324176"/>
    </source>
</evidence>
<dbReference type="Gene3D" id="3.30.160.250">
    <property type="match status" value="1"/>
</dbReference>
<sequence length="79" mass="8674">MKDSAKYAKIVEWSEEDQCYVGSAPGLILGGCHGNDEKQVFDELCQIVEEAIELYHKDNKPLPPATSGHDLANSLQNIA</sequence>
<dbReference type="EMBL" id="CP011451">
    <property type="protein sequence ID" value="AKH39272.1"/>
    <property type="molecule type" value="Genomic_DNA"/>
</dbReference>
<gene>
    <name evidence="2" type="ORF">AAW31_18000</name>
    <name evidence="3" type="ORF">BCL69_101359</name>
</gene>
<feature type="region of interest" description="Disordered" evidence="1">
    <location>
        <begin position="59"/>
        <end position="79"/>
    </location>
</feature>
<dbReference type="Proteomes" id="UP000324176">
    <property type="component" value="Unassembled WGS sequence"/>
</dbReference>
<reference evidence="2 4" key="2">
    <citation type="journal article" date="2016" name="Genome Announc.">
        <title>Genome Sequence of Nitrosomonas communis Strain Nm2, a Mesophilic Ammonia-Oxidizing Bacterium Isolated from Mediterranean Soil.</title>
        <authorList>
            <person name="Kozlowski J.A."/>
            <person name="Kits K.D."/>
            <person name="Stein L.Y."/>
        </authorList>
    </citation>
    <scope>NUCLEOTIDE SEQUENCE [LARGE SCALE GENOMIC DNA]</scope>
    <source>
        <strain evidence="2 4">Nm2</strain>
    </source>
</reference>
<evidence type="ECO:0000313" key="3">
    <source>
        <dbReference type="EMBL" id="TYP90901.1"/>
    </source>
</evidence>
<dbReference type="OrthoDB" id="9797194at2"/>
<evidence type="ECO:0000313" key="4">
    <source>
        <dbReference type="Proteomes" id="UP000034156"/>
    </source>
</evidence>
<reference evidence="3 5" key="3">
    <citation type="submission" date="2019-07" db="EMBL/GenBank/DDBJ databases">
        <title>Active sludge and wastewater microbial communities from Klosterneuburg, Austria.</title>
        <authorList>
            <person name="Wagner M."/>
        </authorList>
    </citation>
    <scope>NUCLEOTIDE SEQUENCE [LARGE SCALE GENOMIC DNA]</scope>
    <source>
        <strain evidence="3 5">Nm2</strain>
    </source>
</reference>
<dbReference type="InterPro" id="IPR035069">
    <property type="entry name" value="TTHA1013/TTHA0281-like"/>
</dbReference>
<dbReference type="AlphaFoldDB" id="A0A0F7KK85"/>
<keyword evidence="4" id="KW-1185">Reference proteome</keyword>
<organism evidence="2 4">
    <name type="scientific">Nitrosomonas communis</name>
    <dbReference type="NCBI Taxonomy" id="44574"/>
    <lineage>
        <taxon>Bacteria</taxon>
        <taxon>Pseudomonadati</taxon>
        <taxon>Pseudomonadota</taxon>
        <taxon>Betaproteobacteria</taxon>
        <taxon>Nitrosomonadales</taxon>
        <taxon>Nitrosomonadaceae</taxon>
        <taxon>Nitrosomonas</taxon>
    </lineage>
</organism>
<evidence type="ECO:0000256" key="1">
    <source>
        <dbReference type="SAM" id="MobiDB-lite"/>
    </source>
</evidence>
<dbReference type="EMBL" id="VNHT01000013">
    <property type="protein sequence ID" value="TYP90901.1"/>
    <property type="molecule type" value="Genomic_DNA"/>
</dbReference>
<dbReference type="PATRIC" id="fig|44574.3.peg.4328"/>
<dbReference type="RefSeq" id="WP_046851292.1">
    <property type="nucleotide sequence ID" value="NZ_CP011451.1"/>
</dbReference>
<evidence type="ECO:0000313" key="2">
    <source>
        <dbReference type="EMBL" id="AKH39272.1"/>
    </source>
</evidence>
<reference evidence="4" key="1">
    <citation type="submission" date="2015-05" db="EMBL/GenBank/DDBJ databases">
        <title>Draft genome of Nitrosomonas communis strain Nm2.</title>
        <authorList>
            <person name="Kozlowski J.A."/>
            <person name="Kits K.D."/>
            <person name="Stein L.Y."/>
        </authorList>
    </citation>
    <scope>NUCLEOTIDE SEQUENCE [LARGE SCALE GENOMIC DNA]</scope>
    <source>
        <strain evidence="4">Nm2</strain>
    </source>
</reference>
<dbReference type="SUPFAM" id="SSF143100">
    <property type="entry name" value="TTHA1013/TTHA0281-like"/>
    <property type="match status" value="1"/>
</dbReference>
<accession>A0A0F7KK85</accession>
<dbReference type="PROSITE" id="PS51257">
    <property type="entry name" value="PROKAR_LIPOPROTEIN"/>
    <property type="match status" value="1"/>
</dbReference>
<dbReference type="KEGG" id="nco:AAW31_18000"/>
<protein>
    <submittedName>
        <fullName evidence="2">Pilus assembly protein HicB</fullName>
    </submittedName>
</protein>
<proteinExistence type="predicted"/>
<dbReference type="Proteomes" id="UP000034156">
    <property type="component" value="Chromosome"/>
</dbReference>
<name>A0A0F7KK85_9PROT</name>